<evidence type="ECO:0000313" key="6">
    <source>
        <dbReference type="EMBL" id="GIP54141.1"/>
    </source>
</evidence>
<dbReference type="Gene3D" id="3.40.190.10">
    <property type="entry name" value="Periplasmic binding protein-like II"/>
    <property type="match status" value="2"/>
</dbReference>
<keyword evidence="4" id="KW-0732">Signal</keyword>
<dbReference type="SMART" id="SM00062">
    <property type="entry name" value="PBPb"/>
    <property type="match status" value="1"/>
</dbReference>
<dbReference type="NCBIfam" id="TIGR01728">
    <property type="entry name" value="SsuA_fam"/>
    <property type="match status" value="1"/>
</dbReference>
<dbReference type="PANTHER" id="PTHR30024:SF42">
    <property type="entry name" value="ALIPHATIC SULFONATES-BINDING PROTEIN-RELATED"/>
    <property type="match status" value="1"/>
</dbReference>
<dbReference type="RefSeq" id="WP_213655515.1">
    <property type="nucleotide sequence ID" value="NZ_BOSL01000010.1"/>
</dbReference>
<dbReference type="SUPFAM" id="SSF53850">
    <property type="entry name" value="Periplasmic binding protein-like II"/>
    <property type="match status" value="1"/>
</dbReference>
<comment type="caution">
    <text evidence="6">The sequence shown here is derived from an EMBL/GenBank/DDBJ whole genome shotgun (WGS) entry which is preliminary data.</text>
</comment>
<evidence type="ECO:0000256" key="2">
    <source>
        <dbReference type="ARBA" id="ARBA00010742"/>
    </source>
</evidence>
<dbReference type="Pfam" id="PF09084">
    <property type="entry name" value="NMT1"/>
    <property type="match status" value="1"/>
</dbReference>
<evidence type="ECO:0000256" key="3">
    <source>
        <dbReference type="ARBA" id="ARBA00022448"/>
    </source>
</evidence>
<feature type="domain" description="Solute-binding protein family 3/N-terminal" evidence="5">
    <location>
        <begin position="47"/>
        <end position="282"/>
    </location>
</feature>
<keyword evidence="7" id="KW-1185">Reference proteome</keyword>
<organism evidence="6 7">
    <name type="scientific">Paenibacillus vini</name>
    <dbReference type="NCBI Taxonomy" id="1476024"/>
    <lineage>
        <taxon>Bacteria</taxon>
        <taxon>Bacillati</taxon>
        <taxon>Bacillota</taxon>
        <taxon>Bacilli</taxon>
        <taxon>Bacillales</taxon>
        <taxon>Paenibacillaceae</taxon>
        <taxon>Paenibacillus</taxon>
    </lineage>
</organism>
<evidence type="ECO:0000313" key="7">
    <source>
        <dbReference type="Proteomes" id="UP000679992"/>
    </source>
</evidence>
<dbReference type="Proteomes" id="UP000679992">
    <property type="component" value="Unassembled WGS sequence"/>
</dbReference>
<evidence type="ECO:0000259" key="5">
    <source>
        <dbReference type="SMART" id="SM00062"/>
    </source>
</evidence>
<dbReference type="InterPro" id="IPR001638">
    <property type="entry name" value="Solute-binding_3/MltF_N"/>
</dbReference>
<proteinExistence type="inferred from homology"/>
<dbReference type="PANTHER" id="PTHR30024">
    <property type="entry name" value="ALIPHATIC SULFONATES-BINDING PROTEIN-RELATED"/>
    <property type="match status" value="1"/>
</dbReference>
<evidence type="ECO:0000256" key="1">
    <source>
        <dbReference type="ARBA" id="ARBA00004418"/>
    </source>
</evidence>
<reference evidence="6 7" key="1">
    <citation type="submission" date="2021-03" db="EMBL/GenBank/DDBJ databases">
        <title>Antimicrobial resistance genes in bacteria isolated from Japanese honey, and their potential for conferring macrolide and lincosamide resistance in the American foulbrood pathogen Paenibacillus larvae.</title>
        <authorList>
            <person name="Okamoto M."/>
            <person name="Kumagai M."/>
            <person name="Kanamori H."/>
            <person name="Takamatsu D."/>
        </authorList>
    </citation>
    <scope>NUCLEOTIDE SEQUENCE [LARGE SCALE GENOMIC DNA]</scope>
    <source>
        <strain evidence="6 7">J42TS3</strain>
    </source>
</reference>
<comment type="subcellular location">
    <subcellularLocation>
        <location evidence="1">Periplasm</location>
    </subcellularLocation>
</comment>
<keyword evidence="3" id="KW-0813">Transport</keyword>
<dbReference type="InterPro" id="IPR010067">
    <property type="entry name" value="ABC_SsuA_sub-bd"/>
</dbReference>
<comment type="similarity">
    <text evidence="2">Belongs to the bacterial solute-binding protein SsuA/TauA family.</text>
</comment>
<sequence>MNYPKYRLSILLLFIVLLIILPACNSSTVAGTEGKANAKDAKDAKAKFTVSVANMGLSNLHVIKEKGWLEEELAKIGADVEWSNHPAGPPINEGLASKRIDLAVLGEGAILSGINNKLDVKLVSLLSNGLYGVNYLIVPANSDIKEIADLKGKKIGVQLGTSHHVFLLKALKTADLQLDDVKAVNLVITDAQPAFQTGQLDAWVTADPFAQIELNKNGAKLIASGESLDVVSPTFYIARGAFAKEHPEAVEIFLKVIDRALQLEKENHEEFITLAAKNSGRDRALIETFASNAKYENNPPSEEILKQLQDSADILTDLGYLTEKLDIKPYVDNTYIEGIRK</sequence>
<accession>A0ABQ4MDR1</accession>
<name>A0ABQ4MDR1_9BACL</name>
<protein>
    <submittedName>
        <fullName evidence="6">Aliphatic sulfonates-binding protein</fullName>
    </submittedName>
</protein>
<gene>
    <name evidence="6" type="primary">ssuA_1</name>
    <name evidence="6" type="ORF">J42TS3_31760</name>
</gene>
<dbReference type="EMBL" id="BOSL01000010">
    <property type="protein sequence ID" value="GIP54141.1"/>
    <property type="molecule type" value="Genomic_DNA"/>
</dbReference>
<evidence type="ECO:0000256" key="4">
    <source>
        <dbReference type="ARBA" id="ARBA00022729"/>
    </source>
</evidence>
<dbReference type="InterPro" id="IPR015168">
    <property type="entry name" value="SsuA/THI5"/>
</dbReference>